<organism evidence="2 3">
    <name type="scientific">Rangifer tarandus platyrhynchus</name>
    <name type="common">Svalbard reindeer</name>
    <dbReference type="NCBI Taxonomy" id="3082113"/>
    <lineage>
        <taxon>Eukaryota</taxon>
        <taxon>Metazoa</taxon>
        <taxon>Chordata</taxon>
        <taxon>Craniata</taxon>
        <taxon>Vertebrata</taxon>
        <taxon>Euteleostomi</taxon>
        <taxon>Mammalia</taxon>
        <taxon>Eutheria</taxon>
        <taxon>Laurasiatheria</taxon>
        <taxon>Artiodactyla</taxon>
        <taxon>Ruminantia</taxon>
        <taxon>Pecora</taxon>
        <taxon>Cervidae</taxon>
        <taxon>Odocoileinae</taxon>
        <taxon>Rangifer</taxon>
    </lineage>
</organism>
<feature type="compositionally biased region" description="Basic and acidic residues" evidence="1">
    <location>
        <begin position="37"/>
        <end position="48"/>
    </location>
</feature>
<accession>A0ABN8YWJ3</accession>
<proteinExistence type="predicted"/>
<feature type="region of interest" description="Disordered" evidence="1">
    <location>
        <begin position="1"/>
        <end position="59"/>
    </location>
</feature>
<evidence type="ECO:0000313" key="2">
    <source>
        <dbReference type="EMBL" id="CAI9164069.1"/>
    </source>
</evidence>
<gene>
    <name evidence="2" type="ORF">MRATA1EN1_LOCUS13031</name>
</gene>
<keyword evidence="3" id="KW-1185">Reference proteome</keyword>
<evidence type="ECO:0000313" key="3">
    <source>
        <dbReference type="Proteomes" id="UP001176941"/>
    </source>
</evidence>
<dbReference type="EMBL" id="OX459958">
    <property type="protein sequence ID" value="CAI9164069.1"/>
    <property type="molecule type" value="Genomic_DNA"/>
</dbReference>
<evidence type="ECO:0000256" key="1">
    <source>
        <dbReference type="SAM" id="MobiDB-lite"/>
    </source>
</evidence>
<feature type="region of interest" description="Disordered" evidence="1">
    <location>
        <begin position="84"/>
        <end position="112"/>
    </location>
</feature>
<reference evidence="2" key="1">
    <citation type="submission" date="2023-04" db="EMBL/GenBank/DDBJ databases">
        <authorList>
            <consortium name="ELIXIR-Norway"/>
        </authorList>
    </citation>
    <scope>NUCLEOTIDE SEQUENCE [LARGE SCALE GENOMIC DNA]</scope>
</reference>
<name>A0ABN8YWJ3_RANTA</name>
<sequence length="112" mass="12388">MRRRLLQSDFYSETELQDNAQGRPYAEGKGQMPGVVQERRKATADLHRAGRVTGGKSEERLGPCEQQELVGGDTHVHRRGLIALDKKPQTTPLPPEGHDVITLVSTEKDTSA</sequence>
<dbReference type="Proteomes" id="UP001176941">
    <property type="component" value="Chromosome 22"/>
</dbReference>
<protein>
    <submittedName>
        <fullName evidence="2">Uncharacterized protein</fullName>
    </submittedName>
</protein>